<dbReference type="Proteomes" id="UP000299102">
    <property type="component" value="Unassembled WGS sequence"/>
</dbReference>
<accession>A0A4C2A6M2</accession>
<evidence type="ECO:0000313" key="2">
    <source>
        <dbReference type="Proteomes" id="UP000299102"/>
    </source>
</evidence>
<dbReference type="AlphaFoldDB" id="A0A4C2A6M2"/>
<organism evidence="1 2">
    <name type="scientific">Eumeta variegata</name>
    <name type="common">Bagworm moth</name>
    <name type="synonym">Eumeta japonica</name>
    <dbReference type="NCBI Taxonomy" id="151549"/>
    <lineage>
        <taxon>Eukaryota</taxon>
        <taxon>Metazoa</taxon>
        <taxon>Ecdysozoa</taxon>
        <taxon>Arthropoda</taxon>
        <taxon>Hexapoda</taxon>
        <taxon>Insecta</taxon>
        <taxon>Pterygota</taxon>
        <taxon>Neoptera</taxon>
        <taxon>Endopterygota</taxon>
        <taxon>Lepidoptera</taxon>
        <taxon>Glossata</taxon>
        <taxon>Ditrysia</taxon>
        <taxon>Tineoidea</taxon>
        <taxon>Psychidae</taxon>
        <taxon>Oiketicinae</taxon>
        <taxon>Eumeta</taxon>
    </lineage>
</organism>
<keyword evidence="2" id="KW-1185">Reference proteome</keyword>
<proteinExistence type="predicted"/>
<name>A0A4C2A6M2_EUMVA</name>
<evidence type="ECO:0000313" key="1">
    <source>
        <dbReference type="EMBL" id="GBP95452.1"/>
    </source>
</evidence>
<dbReference type="EMBL" id="BGZK01002632">
    <property type="protein sequence ID" value="GBP95452.1"/>
    <property type="molecule type" value="Genomic_DNA"/>
</dbReference>
<reference evidence="1 2" key="1">
    <citation type="journal article" date="2019" name="Commun. Biol.">
        <title>The bagworm genome reveals a unique fibroin gene that provides high tensile strength.</title>
        <authorList>
            <person name="Kono N."/>
            <person name="Nakamura H."/>
            <person name="Ohtoshi R."/>
            <person name="Tomita M."/>
            <person name="Numata K."/>
            <person name="Arakawa K."/>
        </authorList>
    </citation>
    <scope>NUCLEOTIDE SEQUENCE [LARGE SCALE GENOMIC DNA]</scope>
</reference>
<gene>
    <name evidence="1" type="ORF">EVAR_66411_1</name>
</gene>
<sequence length="243" mass="27692">MGVPGGRVGCLPPGNFMFYIMRVKGGRSDLPPRPEAGSLAACDKSFNARSLSMISRASDLNHRPDLIPPNRGIWLPDHSSSTLVRRANERHQKTIKYSPSPIDNCNPKGVPSALSAFRQGREYLRRDRVDGGDEEEWTIGTLTHCTNSESCNFMSVFYESVISLVRRRYWLQHQIEFTYLSTKSFTSFRLGKWFKVNSRNMKIHTNRWAGRTAIYIETETRISIESGTKTWSVVDSMMGLYKT</sequence>
<comment type="caution">
    <text evidence="1">The sequence shown here is derived from an EMBL/GenBank/DDBJ whole genome shotgun (WGS) entry which is preliminary data.</text>
</comment>
<protein>
    <submittedName>
        <fullName evidence="1">Uncharacterized protein</fullName>
    </submittedName>
</protein>